<accession>I3WG60</accession>
<organism evidence="1 2">
    <name type="scientific">Bifidobacterium bifidum BGN4</name>
    <dbReference type="NCBI Taxonomy" id="484020"/>
    <lineage>
        <taxon>Bacteria</taxon>
        <taxon>Bacillati</taxon>
        <taxon>Actinomycetota</taxon>
        <taxon>Actinomycetes</taxon>
        <taxon>Bifidobacteriales</taxon>
        <taxon>Bifidobacteriaceae</taxon>
        <taxon>Bifidobacterium</taxon>
    </lineage>
</organism>
<dbReference type="KEGG" id="bbf:BBB_0277"/>
<dbReference type="Proteomes" id="UP000006173">
    <property type="component" value="Chromosome"/>
</dbReference>
<name>I3WG60_BIFBI</name>
<reference evidence="1 2" key="1">
    <citation type="journal article" date="2012" name="J. Bacteriol.">
        <title>Complete Genome Sequence of the Probiotic Bacterium Bifidobacterium bifidum Strain BGN4.</title>
        <authorList>
            <person name="Yu D.S."/>
            <person name="Jeong H."/>
            <person name="Lee D.H."/>
            <person name="Kwon S.K."/>
            <person name="Song J.Y."/>
            <person name="Kim B.K."/>
            <person name="Park M.S."/>
            <person name="Ji G.E."/>
            <person name="Oh T.K."/>
            <person name="Kim J.F."/>
        </authorList>
    </citation>
    <scope>NUCLEOTIDE SEQUENCE [LARGE SCALE GENOMIC DNA]</scope>
    <source>
        <strain evidence="1 2">BGN4</strain>
    </source>
</reference>
<gene>
    <name evidence="1" type="ORF">BBB_0277</name>
</gene>
<evidence type="ECO:0000313" key="1">
    <source>
        <dbReference type="EMBL" id="AFL03873.1"/>
    </source>
</evidence>
<dbReference type="HOGENOM" id="CLU_3196629_0_0_11"/>
<proteinExistence type="predicted"/>
<evidence type="ECO:0000313" key="2">
    <source>
        <dbReference type="Proteomes" id="UP000006173"/>
    </source>
</evidence>
<dbReference type="EMBL" id="CP001361">
    <property type="protein sequence ID" value="AFL03873.1"/>
    <property type="molecule type" value="Genomic_DNA"/>
</dbReference>
<sequence>MEGEQNAKLRGEIAEIRNSPCEIAVFRAQNGDFARGIAQNGYFNP</sequence>
<protein>
    <submittedName>
        <fullName evidence="1">Uncharacterized protein</fullName>
    </submittedName>
</protein>
<dbReference type="AlphaFoldDB" id="I3WG60"/>